<evidence type="ECO:0000313" key="3">
    <source>
        <dbReference type="Proteomes" id="UP000298416"/>
    </source>
</evidence>
<feature type="domain" description="K-box" evidence="1">
    <location>
        <begin position="1"/>
        <end position="56"/>
    </location>
</feature>
<dbReference type="Pfam" id="PF01486">
    <property type="entry name" value="K-box"/>
    <property type="match status" value="1"/>
</dbReference>
<protein>
    <recommendedName>
        <fullName evidence="1">K-box domain-containing protein</fullName>
    </recommendedName>
</protein>
<dbReference type="GO" id="GO:0003700">
    <property type="term" value="F:DNA-binding transcription factor activity"/>
    <property type="evidence" value="ECO:0007669"/>
    <property type="project" value="InterPro"/>
</dbReference>
<evidence type="ECO:0000259" key="1">
    <source>
        <dbReference type="Pfam" id="PF01486"/>
    </source>
</evidence>
<dbReference type="AlphaFoldDB" id="A0A8X8X839"/>
<dbReference type="InterPro" id="IPR002487">
    <property type="entry name" value="TF_Kbox"/>
</dbReference>
<proteinExistence type="predicted"/>
<reference evidence="2" key="1">
    <citation type="submission" date="2018-01" db="EMBL/GenBank/DDBJ databases">
        <authorList>
            <person name="Mao J.F."/>
        </authorList>
    </citation>
    <scope>NUCLEOTIDE SEQUENCE</scope>
    <source>
        <strain evidence="2">Huo1</strain>
        <tissue evidence="2">Leaf</tissue>
    </source>
</reference>
<accession>A0A8X8X839</accession>
<comment type="caution">
    <text evidence="2">The sequence shown here is derived from an EMBL/GenBank/DDBJ whole genome shotgun (WGS) entry which is preliminary data.</text>
</comment>
<keyword evidence="3" id="KW-1185">Reference proteome</keyword>
<dbReference type="Proteomes" id="UP000298416">
    <property type="component" value="Unassembled WGS sequence"/>
</dbReference>
<name>A0A8X8X839_SALSN</name>
<organism evidence="2">
    <name type="scientific">Salvia splendens</name>
    <name type="common">Scarlet sage</name>
    <dbReference type="NCBI Taxonomy" id="180675"/>
    <lineage>
        <taxon>Eukaryota</taxon>
        <taxon>Viridiplantae</taxon>
        <taxon>Streptophyta</taxon>
        <taxon>Embryophyta</taxon>
        <taxon>Tracheophyta</taxon>
        <taxon>Spermatophyta</taxon>
        <taxon>Magnoliopsida</taxon>
        <taxon>eudicotyledons</taxon>
        <taxon>Gunneridae</taxon>
        <taxon>Pentapetalae</taxon>
        <taxon>asterids</taxon>
        <taxon>lamiids</taxon>
        <taxon>Lamiales</taxon>
        <taxon>Lamiaceae</taxon>
        <taxon>Nepetoideae</taxon>
        <taxon>Mentheae</taxon>
        <taxon>Salviinae</taxon>
        <taxon>Salvia</taxon>
        <taxon>Salvia subgen. Calosphace</taxon>
        <taxon>core Calosphace</taxon>
    </lineage>
</organism>
<sequence length="113" mass="12954">MQEHLKKLKEMNMNLLKDIRQRSGESLNDLGYEQVVSLIEDIDNSLGFIRERKLRNVEDIHKSLVFGFDVRHDDPQYSLVENESDYNSMLGFRHGGPGIIALHMPPSTPPPPP</sequence>
<reference evidence="2" key="2">
    <citation type="submission" date="2020-08" db="EMBL/GenBank/DDBJ databases">
        <title>Plant Genome Project.</title>
        <authorList>
            <person name="Zhang R.-G."/>
        </authorList>
    </citation>
    <scope>NUCLEOTIDE SEQUENCE</scope>
    <source>
        <strain evidence="2">Huo1</strain>
        <tissue evidence="2">Leaf</tissue>
    </source>
</reference>
<evidence type="ECO:0000313" key="2">
    <source>
        <dbReference type="EMBL" id="KAG6408786.1"/>
    </source>
</evidence>
<dbReference type="EMBL" id="PNBA02000011">
    <property type="protein sequence ID" value="KAG6408786.1"/>
    <property type="molecule type" value="Genomic_DNA"/>
</dbReference>
<dbReference type="GO" id="GO:0005634">
    <property type="term" value="C:nucleus"/>
    <property type="evidence" value="ECO:0007669"/>
    <property type="project" value="InterPro"/>
</dbReference>
<gene>
    <name evidence="2" type="ORF">SASPL_131809</name>
</gene>